<protein>
    <recommendedName>
        <fullName evidence="4">Lipoprotein</fullName>
    </recommendedName>
</protein>
<evidence type="ECO:0000313" key="2">
    <source>
        <dbReference type="EMBL" id="OBX75953.1"/>
    </source>
</evidence>
<dbReference type="EMBL" id="LZNA01000067">
    <property type="protein sequence ID" value="OBX75953.1"/>
    <property type="molecule type" value="Genomic_DNA"/>
</dbReference>
<evidence type="ECO:0000313" key="3">
    <source>
        <dbReference type="Proteomes" id="UP000092616"/>
    </source>
</evidence>
<dbReference type="AlphaFoldDB" id="A0A1B8QA61"/>
<organism evidence="2 3">
    <name type="scientific">Faucicola atlantae</name>
    <dbReference type="NCBI Taxonomy" id="34059"/>
    <lineage>
        <taxon>Bacteria</taxon>
        <taxon>Pseudomonadati</taxon>
        <taxon>Pseudomonadota</taxon>
        <taxon>Gammaproteobacteria</taxon>
        <taxon>Moraxellales</taxon>
        <taxon>Moraxellaceae</taxon>
        <taxon>Faucicola</taxon>
    </lineage>
</organism>
<feature type="region of interest" description="Disordered" evidence="1">
    <location>
        <begin position="32"/>
        <end position="141"/>
    </location>
</feature>
<dbReference type="RefSeq" id="WP_067338452.1">
    <property type="nucleotide sequence ID" value="NZ_LZNA01000067.1"/>
</dbReference>
<gene>
    <name evidence="2" type="ORF">A9306_01665</name>
</gene>
<accession>A0A1B8QA61</accession>
<proteinExistence type="predicted"/>
<feature type="compositionally biased region" description="Polar residues" evidence="1">
    <location>
        <begin position="32"/>
        <end position="41"/>
    </location>
</feature>
<sequence>MFSNTSRWLGFVVAVAAVSGLSACQKHDEQAAETTTASVTEPQVMPMSAAPADDDNNAPPLINENTAALDAGPDVNANAASADAPVNDQLPAATGADGEPLEGAVDNSGMDNISENDQVIDNEPADPNAPKATDSDTASQR</sequence>
<reference evidence="2 3" key="1">
    <citation type="submission" date="2016-06" db="EMBL/GenBank/DDBJ databases">
        <title>Draft genome of Moraxella atlantae CCUG 59586.</title>
        <authorList>
            <person name="Salva-Serra F."/>
            <person name="Engstrom-Jakobsson H."/>
            <person name="Thorell K."/>
            <person name="Gonzales-Siles L."/>
            <person name="Karlsson R."/>
            <person name="Boulund F."/>
            <person name="Engstrand L."/>
            <person name="Kristiansson E."/>
            <person name="Moore E."/>
        </authorList>
    </citation>
    <scope>NUCLEOTIDE SEQUENCE [LARGE SCALE GENOMIC DNA]</scope>
    <source>
        <strain evidence="2 3">CCUG 59586</strain>
    </source>
</reference>
<dbReference type="Proteomes" id="UP000092616">
    <property type="component" value="Unassembled WGS sequence"/>
</dbReference>
<name>A0A1B8QA61_9GAMM</name>
<evidence type="ECO:0008006" key="4">
    <source>
        <dbReference type="Google" id="ProtNLM"/>
    </source>
</evidence>
<evidence type="ECO:0000256" key="1">
    <source>
        <dbReference type="SAM" id="MobiDB-lite"/>
    </source>
</evidence>
<comment type="caution">
    <text evidence="2">The sequence shown here is derived from an EMBL/GenBank/DDBJ whole genome shotgun (WGS) entry which is preliminary data.</text>
</comment>
<keyword evidence="3" id="KW-1185">Reference proteome</keyword>
<dbReference type="PROSITE" id="PS51257">
    <property type="entry name" value="PROKAR_LIPOPROTEIN"/>
    <property type="match status" value="1"/>
</dbReference>